<dbReference type="GO" id="GO:0005737">
    <property type="term" value="C:cytoplasm"/>
    <property type="evidence" value="ECO:0007669"/>
    <property type="project" value="UniProtKB-SubCell"/>
</dbReference>
<evidence type="ECO:0000313" key="8">
    <source>
        <dbReference type="EMBL" id="KJY61314.1"/>
    </source>
</evidence>
<dbReference type="AlphaFoldDB" id="A0A0F4LSP3"/>
<keyword evidence="5" id="KW-0131">Cell cycle</keyword>
<evidence type="ECO:0000256" key="1">
    <source>
        <dbReference type="ARBA" id="ARBA00004496"/>
    </source>
</evidence>
<dbReference type="HOGENOM" id="CLU_1141429_0_0_9"/>
<dbReference type="Gene3D" id="6.10.250.660">
    <property type="match status" value="1"/>
</dbReference>
<dbReference type="GO" id="GO:0051301">
    <property type="term" value="P:cell division"/>
    <property type="evidence" value="ECO:0007669"/>
    <property type="project" value="UniProtKB-KW"/>
</dbReference>
<feature type="region of interest" description="Disordered" evidence="7">
    <location>
        <begin position="171"/>
        <end position="259"/>
    </location>
</feature>
<evidence type="ECO:0000256" key="6">
    <source>
        <dbReference type="SAM" id="Coils"/>
    </source>
</evidence>
<feature type="compositionally biased region" description="Acidic residues" evidence="7">
    <location>
        <begin position="185"/>
        <end position="219"/>
    </location>
</feature>
<name>A0A0F4LSP3_9LACO</name>
<dbReference type="NCBIfam" id="TIGR03544">
    <property type="entry name" value="DivI1A_domain"/>
    <property type="match status" value="1"/>
</dbReference>
<reference evidence="8 9" key="1">
    <citation type="submission" date="2015-01" db="EMBL/GenBank/DDBJ databases">
        <title>Comparative genomics of the lactic acid bacteria isolated from the honey bee gut.</title>
        <authorList>
            <person name="Ellegaard K.M."/>
            <person name="Tamarit D."/>
            <person name="Javelind E."/>
            <person name="Olofsson T."/>
            <person name="Andersson S.G."/>
            <person name="Vasquez A."/>
        </authorList>
    </citation>
    <scope>NUCLEOTIDE SEQUENCE [LARGE SCALE GENOMIC DNA]</scope>
    <source>
        <strain evidence="8 9">Hma11</strain>
    </source>
</reference>
<dbReference type="InterPro" id="IPR007793">
    <property type="entry name" value="DivIVA_fam"/>
</dbReference>
<dbReference type="PANTHER" id="PTHR35794">
    <property type="entry name" value="CELL DIVISION PROTEIN DIVIVA"/>
    <property type="match status" value="1"/>
</dbReference>
<dbReference type="Pfam" id="PF05103">
    <property type="entry name" value="DivIVA"/>
    <property type="match status" value="1"/>
</dbReference>
<comment type="caution">
    <text evidence="8">The sequence shown here is derived from an EMBL/GenBank/DDBJ whole genome shotgun (WGS) entry which is preliminary data.</text>
</comment>
<dbReference type="Proteomes" id="UP000033682">
    <property type="component" value="Unassembled WGS sequence"/>
</dbReference>
<dbReference type="PANTHER" id="PTHR35794:SF1">
    <property type="entry name" value="CELL CYCLE PROTEIN GPSB"/>
    <property type="match status" value="1"/>
</dbReference>
<dbReference type="RefSeq" id="WP_046306727.1">
    <property type="nucleotide sequence ID" value="NZ_KQ034000.1"/>
</dbReference>
<dbReference type="InterPro" id="IPR019933">
    <property type="entry name" value="DivIVA_domain"/>
</dbReference>
<accession>A0A0F4LSP3</accession>
<sequence>MADKKTQTKKLTPMDIHNEEFKKRGLSGYDRREVDSFLDRVVDDYGDALDETIDLKNEVARLKTQVNDLQAKVTKYEQNEEAAKHQLADAHVRAQEIINTATEQAHNETAQARVDVDYQKQQLDTIKDDYERVKKEVAGYRTYIQELLQKAIENLNDEDWQKALDKYFGTERFYPPDGAEPITLTDEEEIVDEDDDEEDTGIVDKDDDYEVNFDEEDDPQPMAGDNSNSETIDLNNEEGPEVQVSGTSIVFPEDYKKRN</sequence>
<feature type="coiled-coil region" evidence="6">
    <location>
        <begin position="52"/>
        <end position="86"/>
    </location>
</feature>
<evidence type="ECO:0000256" key="7">
    <source>
        <dbReference type="SAM" id="MobiDB-lite"/>
    </source>
</evidence>
<evidence type="ECO:0000313" key="9">
    <source>
        <dbReference type="Proteomes" id="UP000033682"/>
    </source>
</evidence>
<keyword evidence="2" id="KW-0963">Cytoplasm</keyword>
<keyword evidence="4 6" id="KW-0175">Coiled coil</keyword>
<proteinExistence type="predicted"/>
<evidence type="ECO:0000256" key="4">
    <source>
        <dbReference type="ARBA" id="ARBA00023054"/>
    </source>
</evidence>
<evidence type="ECO:0000256" key="3">
    <source>
        <dbReference type="ARBA" id="ARBA00022618"/>
    </source>
</evidence>
<gene>
    <name evidence="8" type="ORF">JF72_05930</name>
</gene>
<keyword evidence="3" id="KW-0132">Cell division</keyword>
<dbReference type="EMBL" id="JXLG01000005">
    <property type="protein sequence ID" value="KJY61314.1"/>
    <property type="molecule type" value="Genomic_DNA"/>
</dbReference>
<evidence type="ECO:0000256" key="5">
    <source>
        <dbReference type="ARBA" id="ARBA00023306"/>
    </source>
</evidence>
<evidence type="ECO:0000256" key="2">
    <source>
        <dbReference type="ARBA" id="ARBA00022490"/>
    </source>
</evidence>
<keyword evidence="9" id="KW-1185">Reference proteome</keyword>
<comment type="subcellular location">
    <subcellularLocation>
        <location evidence="1">Cytoplasm</location>
    </subcellularLocation>
</comment>
<protein>
    <submittedName>
        <fullName evidence="8">Cell-division initiation protein</fullName>
    </submittedName>
</protein>
<feature type="compositionally biased region" description="Polar residues" evidence="7">
    <location>
        <begin position="225"/>
        <end position="234"/>
    </location>
</feature>
<dbReference type="STRING" id="303541.JF72_05930"/>
<dbReference type="PATRIC" id="fig|303541.3.peg.747"/>
<organism evidence="8 9">
    <name type="scientific">Lactobacillus apis</name>
    <dbReference type="NCBI Taxonomy" id="303541"/>
    <lineage>
        <taxon>Bacteria</taxon>
        <taxon>Bacillati</taxon>
        <taxon>Bacillota</taxon>
        <taxon>Bacilli</taxon>
        <taxon>Lactobacillales</taxon>
        <taxon>Lactobacillaceae</taxon>
        <taxon>Lactobacillus</taxon>
    </lineage>
</organism>